<sequence length="504" mass="52994">MPVPGSRPCGVRPAALSALVDGALEHAERERLLTHLAGCPACRREADELRRVRDLLGSSGLARPVQPPTQLSRRLVDIAGEDAASPLWTRPFDPPRHGGSALPMRHRVLRQRVGTASVLAAVLLMTFATVGWSAAPAASTPVTDPGPRSQSSFGAALTQVPLATEGMAALLLSGSAGLERLREDGRPASEAGDLRRDQPITADEALVVLQNSAMAGAVLPRSGRQDVQVQVGGDVVRASVDVAVQPGQSTQVTVWSAAGEQVGAGSLAVQDAPAPVELLGTRHTLSGFLRAGTVAGREASVVEAREGVDVVARWWVDAETGLLLRTERYDDGSGRATAVSGFTSVDIGSDTFSVALAPRLATFGGGVVSLSEAPRLSAQGWSCEDELGGLPLVQLRTSADGSLLSAYSDGVRTVAVVQQHGTLADQPAGFEWDESLAAWRRTDSLPAQLVWQSGERVITVTTDSPDGTVWDAVAELPHDEPEHRTGVERVLEGWQRIGSLVLQR</sequence>
<keyword evidence="5" id="KW-0863">Zinc-finger</keyword>
<dbReference type="Pfam" id="PF13490">
    <property type="entry name" value="zf-HC2"/>
    <property type="match status" value="1"/>
</dbReference>
<keyword evidence="3" id="KW-0472">Membrane</keyword>
<keyword evidence="5" id="KW-0479">Metal-binding</keyword>
<feature type="domain" description="Putative zinc-finger" evidence="4">
    <location>
        <begin position="15"/>
        <end position="43"/>
    </location>
</feature>
<dbReference type="STRING" id="675864.SAMN04489747_2579"/>
<accession>A0A1G7ACR9</accession>
<keyword evidence="5" id="KW-0862">Zinc</keyword>
<dbReference type="Gene3D" id="1.10.10.1320">
    <property type="entry name" value="Anti-sigma factor, zinc-finger domain"/>
    <property type="match status" value="1"/>
</dbReference>
<proteinExistence type="predicted"/>
<keyword evidence="2" id="KW-0804">Transcription</keyword>
<organism evidence="5 6">
    <name type="scientific">Auraticoccus monumenti</name>
    <dbReference type="NCBI Taxonomy" id="675864"/>
    <lineage>
        <taxon>Bacteria</taxon>
        <taxon>Bacillati</taxon>
        <taxon>Actinomycetota</taxon>
        <taxon>Actinomycetes</taxon>
        <taxon>Propionibacteriales</taxon>
        <taxon>Propionibacteriaceae</taxon>
        <taxon>Auraticoccus</taxon>
    </lineage>
</organism>
<evidence type="ECO:0000313" key="5">
    <source>
        <dbReference type="EMBL" id="SDE12728.1"/>
    </source>
</evidence>
<reference evidence="5 6" key="1">
    <citation type="submission" date="2016-10" db="EMBL/GenBank/DDBJ databases">
        <authorList>
            <person name="de Groot N.N."/>
        </authorList>
    </citation>
    <scope>NUCLEOTIDE SEQUENCE [LARGE SCALE GENOMIC DNA]</scope>
    <source>
        <strain evidence="5 6">MON 2.2</strain>
    </source>
</reference>
<keyword evidence="1" id="KW-0805">Transcription regulation</keyword>
<evidence type="ECO:0000256" key="3">
    <source>
        <dbReference type="SAM" id="Phobius"/>
    </source>
</evidence>
<evidence type="ECO:0000256" key="1">
    <source>
        <dbReference type="ARBA" id="ARBA00023015"/>
    </source>
</evidence>
<dbReference type="AlphaFoldDB" id="A0A1G7ACR9"/>
<keyword evidence="3" id="KW-0812">Transmembrane</keyword>
<evidence type="ECO:0000313" key="6">
    <source>
        <dbReference type="Proteomes" id="UP000198546"/>
    </source>
</evidence>
<dbReference type="InterPro" id="IPR041916">
    <property type="entry name" value="Anti_sigma_zinc_sf"/>
</dbReference>
<dbReference type="Proteomes" id="UP000198546">
    <property type="component" value="Chromosome i"/>
</dbReference>
<dbReference type="InterPro" id="IPR027383">
    <property type="entry name" value="Znf_put"/>
</dbReference>
<name>A0A1G7ACR9_9ACTN</name>
<dbReference type="Gene3D" id="2.50.20.10">
    <property type="entry name" value="Lipoprotein localisation LolA/LolB/LppX"/>
    <property type="match status" value="1"/>
</dbReference>
<dbReference type="EMBL" id="LT629688">
    <property type="protein sequence ID" value="SDE12728.1"/>
    <property type="molecule type" value="Genomic_DNA"/>
</dbReference>
<keyword evidence="3" id="KW-1133">Transmembrane helix</keyword>
<keyword evidence="6" id="KW-1185">Reference proteome</keyword>
<gene>
    <name evidence="5" type="ORF">SAMN04489747_2579</name>
</gene>
<protein>
    <submittedName>
        <fullName evidence="5">Putative zinc-finger</fullName>
    </submittedName>
</protein>
<dbReference type="OrthoDB" id="3743969at2"/>
<feature type="transmembrane region" description="Helical" evidence="3">
    <location>
        <begin position="113"/>
        <end position="135"/>
    </location>
</feature>
<evidence type="ECO:0000256" key="2">
    <source>
        <dbReference type="ARBA" id="ARBA00023163"/>
    </source>
</evidence>
<dbReference type="GO" id="GO:0008270">
    <property type="term" value="F:zinc ion binding"/>
    <property type="evidence" value="ECO:0007669"/>
    <property type="project" value="UniProtKB-KW"/>
</dbReference>
<evidence type="ECO:0000259" key="4">
    <source>
        <dbReference type="Pfam" id="PF13490"/>
    </source>
</evidence>